<dbReference type="OrthoDB" id="8963340at2759"/>
<comment type="subcellular location">
    <subcellularLocation>
        <location evidence="1">Cytoplasm</location>
        <location evidence="1">Cytoskeleton</location>
    </subcellularLocation>
</comment>
<proteinExistence type="predicted"/>
<evidence type="ECO:0000256" key="4">
    <source>
        <dbReference type="ARBA" id="ARBA00023212"/>
    </source>
</evidence>
<accession>A0A9P5X5G4</accession>
<comment type="caution">
    <text evidence="7">The sequence shown here is derived from an EMBL/GenBank/DDBJ whole genome shotgun (WGS) entry which is preliminary data.</text>
</comment>
<keyword evidence="8" id="KW-1185">Reference proteome</keyword>
<evidence type="ECO:0000313" key="7">
    <source>
        <dbReference type="EMBL" id="KAF9445188.1"/>
    </source>
</evidence>
<dbReference type="GO" id="GO:0007015">
    <property type="term" value="P:actin filament organization"/>
    <property type="evidence" value="ECO:0007669"/>
    <property type="project" value="InterPro"/>
</dbReference>
<sequence>MPFQTVLSPEEKVKIKNAIPQSSNKIFSAALARVYYTHSSPQQWSYSGLQGAIVLSKDNNRGVMSLKLVDIDGTRGVIWEYELYEGFELFQDWGFFHSFPEDDCMIGLVYADEQEAKAFFRKVKLKKDLATVKAPSKVKSKSKKKASSVRGGIDKSMISAPQAESFQHVAHMGYDADTGFSSRGIDPFWLTLFEGLEGKGISRKILAKDMDFIKSFVEQYQGQPKK</sequence>
<feature type="domain" description="WH1" evidence="6">
    <location>
        <begin position="19"/>
        <end position="130"/>
    </location>
</feature>
<dbReference type="GO" id="GO:0005856">
    <property type="term" value="C:cytoskeleton"/>
    <property type="evidence" value="ECO:0007669"/>
    <property type="project" value="UniProtKB-SubCell"/>
</dbReference>
<reference evidence="7" key="1">
    <citation type="submission" date="2020-11" db="EMBL/GenBank/DDBJ databases">
        <authorList>
            <consortium name="DOE Joint Genome Institute"/>
            <person name="Ahrendt S."/>
            <person name="Riley R."/>
            <person name="Andreopoulos W."/>
            <person name="Labutti K."/>
            <person name="Pangilinan J."/>
            <person name="Ruiz-Duenas F.J."/>
            <person name="Barrasa J.M."/>
            <person name="Sanchez-Garcia M."/>
            <person name="Camarero S."/>
            <person name="Miyauchi S."/>
            <person name="Serrano A."/>
            <person name="Linde D."/>
            <person name="Babiker R."/>
            <person name="Drula E."/>
            <person name="Ayuso-Fernandez I."/>
            <person name="Pacheco R."/>
            <person name="Padilla G."/>
            <person name="Ferreira P."/>
            <person name="Barriuso J."/>
            <person name="Kellner H."/>
            <person name="Castanera R."/>
            <person name="Alfaro M."/>
            <person name="Ramirez L."/>
            <person name="Pisabarro A.G."/>
            <person name="Kuo A."/>
            <person name="Tritt A."/>
            <person name="Lipzen A."/>
            <person name="He G."/>
            <person name="Yan M."/>
            <person name="Ng V."/>
            <person name="Cullen D."/>
            <person name="Martin F."/>
            <person name="Rosso M.-N."/>
            <person name="Henrissat B."/>
            <person name="Hibbett D."/>
            <person name="Martinez A.T."/>
            <person name="Grigoriev I.V."/>
        </authorList>
    </citation>
    <scope>NUCLEOTIDE SEQUENCE</scope>
    <source>
        <strain evidence="7">MF-IS2</strain>
    </source>
</reference>
<keyword evidence="2" id="KW-0963">Cytoplasm</keyword>
<dbReference type="InterPro" id="IPR000697">
    <property type="entry name" value="WH1/EVH1_dom"/>
</dbReference>
<dbReference type="Pfam" id="PF00786">
    <property type="entry name" value="PBD"/>
    <property type="match status" value="1"/>
</dbReference>
<evidence type="ECO:0000259" key="5">
    <source>
        <dbReference type="PROSITE" id="PS50108"/>
    </source>
</evidence>
<dbReference type="Gene3D" id="2.30.29.30">
    <property type="entry name" value="Pleckstrin-homology domain (PH domain)/Phosphotyrosine-binding domain (PTB)"/>
    <property type="match status" value="1"/>
</dbReference>
<dbReference type="Proteomes" id="UP000807342">
    <property type="component" value="Unassembled WGS sequence"/>
</dbReference>
<gene>
    <name evidence="7" type="ORF">P691DRAFT_710714</name>
</gene>
<dbReference type="InterPro" id="IPR011993">
    <property type="entry name" value="PH-like_dom_sf"/>
</dbReference>
<name>A0A9P5X5G4_9AGAR</name>
<evidence type="ECO:0000313" key="8">
    <source>
        <dbReference type="Proteomes" id="UP000807342"/>
    </source>
</evidence>
<evidence type="ECO:0000256" key="3">
    <source>
        <dbReference type="ARBA" id="ARBA00022553"/>
    </source>
</evidence>
<dbReference type="CDD" id="cd00132">
    <property type="entry name" value="CRIB"/>
    <property type="match status" value="1"/>
</dbReference>
<evidence type="ECO:0000259" key="6">
    <source>
        <dbReference type="PROSITE" id="PS50229"/>
    </source>
</evidence>
<dbReference type="InterPro" id="IPR000095">
    <property type="entry name" value="CRIB_dom"/>
</dbReference>
<keyword evidence="4" id="KW-0206">Cytoskeleton</keyword>
<dbReference type="InterPro" id="IPR036936">
    <property type="entry name" value="CRIB_dom_sf"/>
</dbReference>
<dbReference type="PROSITE" id="PS50108">
    <property type="entry name" value="CRIB"/>
    <property type="match status" value="1"/>
</dbReference>
<dbReference type="Pfam" id="PF00568">
    <property type="entry name" value="WH1"/>
    <property type="match status" value="1"/>
</dbReference>
<dbReference type="PROSITE" id="PS50229">
    <property type="entry name" value="WH1"/>
    <property type="match status" value="1"/>
</dbReference>
<dbReference type="SMART" id="SM00461">
    <property type="entry name" value="WH1"/>
    <property type="match status" value="1"/>
</dbReference>
<evidence type="ECO:0000256" key="1">
    <source>
        <dbReference type="ARBA" id="ARBA00004245"/>
    </source>
</evidence>
<feature type="domain" description="CRIB" evidence="5">
    <location>
        <begin position="158"/>
        <end position="173"/>
    </location>
</feature>
<dbReference type="Gene3D" id="3.90.810.10">
    <property type="entry name" value="CRIB domain"/>
    <property type="match status" value="1"/>
</dbReference>
<evidence type="ECO:0000256" key="2">
    <source>
        <dbReference type="ARBA" id="ARBA00022490"/>
    </source>
</evidence>
<protein>
    <submittedName>
        <fullName evidence="7">PH domain-like protein</fullName>
    </submittedName>
</protein>
<dbReference type="AlphaFoldDB" id="A0A9P5X5G4"/>
<dbReference type="CDD" id="cd01205">
    <property type="entry name" value="EVH1_WASP-like"/>
    <property type="match status" value="1"/>
</dbReference>
<dbReference type="InterPro" id="IPR011026">
    <property type="entry name" value="WAS_C"/>
</dbReference>
<dbReference type="SUPFAM" id="SSF47912">
    <property type="entry name" value="Wiscott-Aldrich syndrome protein, WASP, C-terminal domain"/>
    <property type="match status" value="1"/>
</dbReference>
<dbReference type="SUPFAM" id="SSF50729">
    <property type="entry name" value="PH domain-like"/>
    <property type="match status" value="1"/>
</dbReference>
<keyword evidence="3" id="KW-0597">Phosphoprotein</keyword>
<dbReference type="EMBL" id="MU151318">
    <property type="protein sequence ID" value="KAF9445188.1"/>
    <property type="molecule type" value="Genomic_DNA"/>
</dbReference>
<organism evidence="7 8">
    <name type="scientific">Macrolepiota fuliginosa MF-IS2</name>
    <dbReference type="NCBI Taxonomy" id="1400762"/>
    <lineage>
        <taxon>Eukaryota</taxon>
        <taxon>Fungi</taxon>
        <taxon>Dikarya</taxon>
        <taxon>Basidiomycota</taxon>
        <taxon>Agaricomycotina</taxon>
        <taxon>Agaricomycetes</taxon>
        <taxon>Agaricomycetidae</taxon>
        <taxon>Agaricales</taxon>
        <taxon>Agaricineae</taxon>
        <taxon>Agaricaceae</taxon>
        <taxon>Macrolepiota</taxon>
    </lineage>
</organism>
<dbReference type="InterPro" id="IPR033927">
    <property type="entry name" value="WASPfam_EVH1"/>
</dbReference>